<dbReference type="Proteomes" id="UP001219934">
    <property type="component" value="Unassembled WGS sequence"/>
</dbReference>
<name>A0AAD6BLB8_9TELE</name>
<gene>
    <name evidence="2" type="ORF">JOQ06_012857</name>
</gene>
<comment type="caution">
    <text evidence="2">The sequence shown here is derived from an EMBL/GenBank/DDBJ whole genome shotgun (WGS) entry which is preliminary data.</text>
</comment>
<organism evidence="2 3">
    <name type="scientific">Pogonophryne albipinna</name>
    <dbReference type="NCBI Taxonomy" id="1090488"/>
    <lineage>
        <taxon>Eukaryota</taxon>
        <taxon>Metazoa</taxon>
        <taxon>Chordata</taxon>
        <taxon>Craniata</taxon>
        <taxon>Vertebrata</taxon>
        <taxon>Euteleostomi</taxon>
        <taxon>Actinopterygii</taxon>
        <taxon>Neopterygii</taxon>
        <taxon>Teleostei</taxon>
        <taxon>Neoteleostei</taxon>
        <taxon>Acanthomorphata</taxon>
        <taxon>Eupercaria</taxon>
        <taxon>Perciformes</taxon>
        <taxon>Notothenioidei</taxon>
        <taxon>Pogonophryne</taxon>
    </lineage>
</organism>
<protein>
    <submittedName>
        <fullName evidence="2">Uncharacterized protein</fullName>
    </submittedName>
</protein>
<sequence>AAVLHFLQKPPPSPSLLALAAGARDVETCRREPSRSTAAFFTLPATSLAEEKRNEKSQLFNGPQGMAELLTWPHLYYHTHSSRKVCVPALYFSLPPSLPSSAILHMKKCLEYPGAHCPDFTALQWHPSKQTSKSSPEFSAKKENPFTTSIKPPNKQIWINTNSFRLFRLAFTFRWFGITCFGRFRNRIPGREIPSAAATSMRVPESDPRRAHSPAPQLTQTAMLLCDTQLPSPSSSPSLAQYGETSAQHQWKLGEKGESSKDVTHITVLVF</sequence>
<accession>A0AAD6BLB8</accession>
<evidence type="ECO:0000313" key="3">
    <source>
        <dbReference type="Proteomes" id="UP001219934"/>
    </source>
</evidence>
<feature type="non-terminal residue" evidence="2">
    <location>
        <position position="271"/>
    </location>
</feature>
<feature type="non-terminal residue" evidence="2">
    <location>
        <position position="1"/>
    </location>
</feature>
<proteinExistence type="predicted"/>
<keyword evidence="3" id="KW-1185">Reference proteome</keyword>
<dbReference type="AlphaFoldDB" id="A0AAD6BLB8"/>
<dbReference type="EMBL" id="JAPTMU010000004">
    <property type="protein sequence ID" value="KAJ4944313.1"/>
    <property type="molecule type" value="Genomic_DNA"/>
</dbReference>
<evidence type="ECO:0000256" key="1">
    <source>
        <dbReference type="SAM" id="MobiDB-lite"/>
    </source>
</evidence>
<reference evidence="2" key="1">
    <citation type="submission" date="2022-11" db="EMBL/GenBank/DDBJ databases">
        <title>Chromosome-level genome of Pogonophryne albipinna.</title>
        <authorList>
            <person name="Jo E."/>
        </authorList>
    </citation>
    <scope>NUCLEOTIDE SEQUENCE</scope>
    <source>
        <strain evidence="2">SGF0006</strain>
        <tissue evidence="2">Muscle</tissue>
    </source>
</reference>
<evidence type="ECO:0000313" key="2">
    <source>
        <dbReference type="EMBL" id="KAJ4944313.1"/>
    </source>
</evidence>
<feature type="region of interest" description="Disordered" evidence="1">
    <location>
        <begin position="195"/>
        <end position="215"/>
    </location>
</feature>